<protein>
    <recommendedName>
        <fullName evidence="9">DNA 3'-5' helicase</fullName>
        <ecNumber evidence="9">5.6.2.4</ecNumber>
    </recommendedName>
</protein>
<comment type="caution">
    <text evidence="13">The sequence shown here is derived from an EMBL/GenBank/DDBJ whole genome shotgun (WGS) entry which is preliminary data.</text>
</comment>
<dbReference type="PANTHER" id="PTHR11070">
    <property type="entry name" value="UVRD / RECB / PCRA DNA HELICASE FAMILY MEMBER"/>
    <property type="match status" value="1"/>
</dbReference>
<keyword evidence="4 11" id="KW-0347">Helicase</keyword>
<dbReference type="PROSITE" id="PS51198">
    <property type="entry name" value="UVRD_HELICASE_ATP_BIND"/>
    <property type="match status" value="1"/>
</dbReference>
<dbReference type="InterPro" id="IPR014016">
    <property type="entry name" value="UvrD-like_ATP-bd"/>
</dbReference>
<comment type="similarity">
    <text evidence="1">Belongs to the helicase family. UvrD subfamily.</text>
</comment>
<name>A0ABR8FX41_9NOSO</name>
<evidence type="ECO:0000256" key="8">
    <source>
        <dbReference type="ARBA" id="ARBA00034617"/>
    </source>
</evidence>
<evidence type="ECO:0000256" key="5">
    <source>
        <dbReference type="ARBA" id="ARBA00022840"/>
    </source>
</evidence>
<evidence type="ECO:0000259" key="12">
    <source>
        <dbReference type="PROSITE" id="PS51198"/>
    </source>
</evidence>
<dbReference type="RefSeq" id="WP_190968764.1">
    <property type="nucleotide sequence ID" value="NZ_JACJTB010000022.1"/>
</dbReference>
<dbReference type="CDD" id="cd17932">
    <property type="entry name" value="DEXQc_UvrD"/>
    <property type="match status" value="1"/>
</dbReference>
<keyword evidence="5 11" id="KW-0067">ATP-binding</keyword>
<dbReference type="PANTHER" id="PTHR11070:SF2">
    <property type="entry name" value="ATP-DEPENDENT DNA HELICASE SRS2"/>
    <property type="match status" value="1"/>
</dbReference>
<dbReference type="Gene3D" id="3.40.50.300">
    <property type="entry name" value="P-loop containing nucleotide triphosphate hydrolases"/>
    <property type="match status" value="3"/>
</dbReference>
<evidence type="ECO:0000256" key="1">
    <source>
        <dbReference type="ARBA" id="ARBA00009922"/>
    </source>
</evidence>
<keyword evidence="3 11" id="KW-0378">Hydrolase</keyword>
<keyword evidence="14" id="KW-1185">Reference proteome</keyword>
<feature type="domain" description="UvrD-like helicase ATP-binding" evidence="12">
    <location>
        <begin position="18"/>
        <end position="296"/>
    </location>
</feature>
<organism evidence="13 14">
    <name type="scientific">Nostoc spongiaeforme FACHB-130</name>
    <dbReference type="NCBI Taxonomy" id="1357510"/>
    <lineage>
        <taxon>Bacteria</taxon>
        <taxon>Bacillati</taxon>
        <taxon>Cyanobacteriota</taxon>
        <taxon>Cyanophyceae</taxon>
        <taxon>Nostocales</taxon>
        <taxon>Nostocaceae</taxon>
        <taxon>Nostoc</taxon>
    </lineage>
</organism>
<dbReference type="EC" id="5.6.2.4" evidence="9"/>
<sequence>MQNESLIEELKERLHSLHCGDQKQLDVIFSQSKKLLVEAPAGYGKTKTMISKIAYLLASNQVADPKKILALTFGVNAAYKVKKDVSEQLPKLMQIKGLNPLSLNEKLFISNYHGFCRHILKLYGYLLHPNLKNIDALISVDDSKPKVLTSDFNVPSDAAFFFSDYNNAVKTNNRGHLNKYTENYVNGITEIFLPKNFIPYNAIIILVLQLLAKYPEILNFYQKYFPVIIVDEFQDTNVLSWTLLKQLITEETLLILMGDALQRIYGFIGAIPDLIIEAQEKYSMDIIKLEKNYRFKDNLQMLLIDKNIRLNAENPIKPNIINDVIIELCYKENQQEEADAVVEKIKCITEKSISNNKIAILINKRGNNVNKIIEAISQANISYFYGLFKEEDSDYLNFHNKCASYFMQLLAQDFSPSKLSLNKFYSYIETVFISHKDKPTVMSLLELLNIFFKRIVNDYSWLSIEDKIMLIKDTFEDKTLKQNMEYVDQNIIMSTIHGAKGLEWDYVFIPDMEMYSIPSWNLCDPCKYKRNCNFILNESNMKKFLEELSVFYVGVTRARKQVFFSASKSSLDKYGNATNSNISCFLKLPGFTLNWD</sequence>
<feature type="binding site" evidence="11">
    <location>
        <begin position="39"/>
        <end position="46"/>
    </location>
    <ligand>
        <name>ATP</name>
        <dbReference type="ChEBI" id="CHEBI:30616"/>
    </ligand>
</feature>
<dbReference type="SUPFAM" id="SSF52540">
    <property type="entry name" value="P-loop containing nucleoside triphosphate hydrolases"/>
    <property type="match status" value="1"/>
</dbReference>
<comment type="catalytic activity">
    <reaction evidence="8">
        <text>Couples ATP hydrolysis with the unwinding of duplex DNA by translocating in the 3'-5' direction.</text>
        <dbReference type="EC" id="5.6.2.4"/>
    </reaction>
</comment>
<keyword evidence="6" id="KW-0238">DNA-binding</keyword>
<dbReference type="EMBL" id="JACJTB010000022">
    <property type="protein sequence ID" value="MBD2595999.1"/>
    <property type="molecule type" value="Genomic_DNA"/>
</dbReference>
<dbReference type="Gene3D" id="1.10.10.160">
    <property type="match status" value="1"/>
</dbReference>
<dbReference type="InterPro" id="IPR000212">
    <property type="entry name" value="DNA_helicase_UvrD/REP"/>
</dbReference>
<evidence type="ECO:0000313" key="13">
    <source>
        <dbReference type="EMBL" id="MBD2595999.1"/>
    </source>
</evidence>
<keyword evidence="7" id="KW-0413">Isomerase</keyword>
<dbReference type="InterPro" id="IPR013986">
    <property type="entry name" value="DExx_box_DNA_helicase_dom_sf"/>
</dbReference>
<evidence type="ECO:0000256" key="11">
    <source>
        <dbReference type="PROSITE-ProRule" id="PRU00560"/>
    </source>
</evidence>
<gene>
    <name evidence="13" type="ORF">H6G74_16925</name>
</gene>
<evidence type="ECO:0000256" key="10">
    <source>
        <dbReference type="ARBA" id="ARBA00048988"/>
    </source>
</evidence>
<dbReference type="GO" id="GO:0004386">
    <property type="term" value="F:helicase activity"/>
    <property type="evidence" value="ECO:0007669"/>
    <property type="project" value="UniProtKB-KW"/>
</dbReference>
<evidence type="ECO:0000256" key="2">
    <source>
        <dbReference type="ARBA" id="ARBA00022741"/>
    </source>
</evidence>
<dbReference type="InterPro" id="IPR027417">
    <property type="entry name" value="P-loop_NTPase"/>
</dbReference>
<evidence type="ECO:0000256" key="4">
    <source>
        <dbReference type="ARBA" id="ARBA00022806"/>
    </source>
</evidence>
<evidence type="ECO:0000256" key="6">
    <source>
        <dbReference type="ARBA" id="ARBA00023125"/>
    </source>
</evidence>
<evidence type="ECO:0000256" key="7">
    <source>
        <dbReference type="ARBA" id="ARBA00023235"/>
    </source>
</evidence>
<comment type="catalytic activity">
    <reaction evidence="10">
        <text>ATP + H2O = ADP + phosphate + H(+)</text>
        <dbReference type="Rhea" id="RHEA:13065"/>
        <dbReference type="ChEBI" id="CHEBI:15377"/>
        <dbReference type="ChEBI" id="CHEBI:15378"/>
        <dbReference type="ChEBI" id="CHEBI:30616"/>
        <dbReference type="ChEBI" id="CHEBI:43474"/>
        <dbReference type="ChEBI" id="CHEBI:456216"/>
        <dbReference type="EC" id="5.6.2.4"/>
    </reaction>
</comment>
<reference evidence="13 14" key="1">
    <citation type="journal article" date="2020" name="ISME J.">
        <title>Comparative genomics reveals insights into cyanobacterial evolution and habitat adaptation.</title>
        <authorList>
            <person name="Chen M.Y."/>
            <person name="Teng W.K."/>
            <person name="Zhao L."/>
            <person name="Hu C.X."/>
            <person name="Zhou Y.K."/>
            <person name="Han B.P."/>
            <person name="Song L.R."/>
            <person name="Shu W.S."/>
        </authorList>
    </citation>
    <scope>NUCLEOTIDE SEQUENCE [LARGE SCALE GENOMIC DNA]</scope>
    <source>
        <strain evidence="13 14">FACHB-130</strain>
    </source>
</reference>
<dbReference type="InterPro" id="IPR014017">
    <property type="entry name" value="DNA_helicase_UvrD-like_C"/>
</dbReference>
<dbReference type="Pfam" id="PF13361">
    <property type="entry name" value="UvrD_C"/>
    <property type="match status" value="1"/>
</dbReference>
<evidence type="ECO:0000256" key="9">
    <source>
        <dbReference type="ARBA" id="ARBA00034808"/>
    </source>
</evidence>
<accession>A0ABR8FX41</accession>
<dbReference type="Proteomes" id="UP000603457">
    <property type="component" value="Unassembled WGS sequence"/>
</dbReference>
<dbReference type="Pfam" id="PF00580">
    <property type="entry name" value="UvrD-helicase"/>
    <property type="match status" value="1"/>
</dbReference>
<evidence type="ECO:0000313" key="14">
    <source>
        <dbReference type="Proteomes" id="UP000603457"/>
    </source>
</evidence>
<evidence type="ECO:0000256" key="3">
    <source>
        <dbReference type="ARBA" id="ARBA00022801"/>
    </source>
</evidence>
<proteinExistence type="inferred from homology"/>
<keyword evidence="2 11" id="KW-0547">Nucleotide-binding</keyword>